<dbReference type="InterPro" id="IPR009057">
    <property type="entry name" value="Homeodomain-like_sf"/>
</dbReference>
<dbReference type="SUPFAM" id="SSF46689">
    <property type="entry name" value="Homeodomain-like"/>
    <property type="match status" value="1"/>
</dbReference>
<dbReference type="Gene3D" id="1.10.10.60">
    <property type="entry name" value="Homeodomain-like"/>
    <property type="match status" value="1"/>
</dbReference>
<evidence type="ECO:0000313" key="3">
    <source>
        <dbReference type="EMBL" id="KZS45086.1"/>
    </source>
</evidence>
<dbReference type="InterPro" id="IPR014243">
    <property type="entry name" value="RsfA-like"/>
</dbReference>
<name>A0A163GQ24_9BACL</name>
<evidence type="ECO:0000313" key="4">
    <source>
        <dbReference type="Proteomes" id="UP000076796"/>
    </source>
</evidence>
<dbReference type="EMBL" id="LWMH01000001">
    <property type="protein sequence ID" value="KZS45086.1"/>
    <property type="molecule type" value="Genomic_DNA"/>
</dbReference>
<comment type="caution">
    <text evidence="3">The sequence shown here is derived from an EMBL/GenBank/DDBJ whole genome shotgun (WGS) entry which is preliminary data.</text>
</comment>
<dbReference type="PROSITE" id="PS50090">
    <property type="entry name" value="MYB_LIKE"/>
    <property type="match status" value="1"/>
</dbReference>
<proteinExistence type="predicted"/>
<protein>
    <recommendedName>
        <fullName evidence="2">Myb-like domain-containing protein</fullName>
    </recommendedName>
</protein>
<organism evidence="3 4">
    <name type="scientific">Paenibacillus glucanolyticus</name>
    <dbReference type="NCBI Taxonomy" id="59843"/>
    <lineage>
        <taxon>Bacteria</taxon>
        <taxon>Bacillati</taxon>
        <taxon>Bacillota</taxon>
        <taxon>Bacilli</taxon>
        <taxon>Bacillales</taxon>
        <taxon>Paenibacillaceae</taxon>
        <taxon>Paenibacillus</taxon>
    </lineage>
</organism>
<dbReference type="Proteomes" id="UP000076796">
    <property type="component" value="Unassembled WGS sequence"/>
</dbReference>
<dbReference type="Gene3D" id="1.20.5.170">
    <property type="match status" value="1"/>
</dbReference>
<gene>
    <name evidence="3" type="ORF">AWU65_03650</name>
</gene>
<feature type="coiled-coil region" evidence="1">
    <location>
        <begin position="142"/>
        <end position="179"/>
    </location>
</feature>
<keyword evidence="4" id="KW-1185">Reference proteome</keyword>
<keyword evidence="1" id="KW-0175">Coiled coil</keyword>
<sequence>MSVEAIKRHRQRDWSNQEDSILTEIVLDHMRLGETQLKAFQRASEELEGRTPGACGFRWNSELRKKTKELIEAAKEHKKKLSLTKTTRSIETEVENKQQRIGKQRGVRNRAKFELLEQLLSPERVNELSEYIKALSSNLGLFQTIREALEKKDREIHNLKETNASLQEQIKRLEYLEENWREFSTFAERFKKNG</sequence>
<dbReference type="PANTHER" id="PTHR41302">
    <property type="entry name" value="PRESPORE-SPECIFIC TRANSCRIPTIONAL REGULATOR RSFA-RELATED"/>
    <property type="match status" value="1"/>
</dbReference>
<feature type="domain" description="Myb-like" evidence="2">
    <location>
        <begin position="6"/>
        <end position="63"/>
    </location>
</feature>
<dbReference type="RefSeq" id="WP_063477591.1">
    <property type="nucleotide sequence ID" value="NZ_JBCMWP010000019.1"/>
</dbReference>
<dbReference type="Pfam" id="PF13921">
    <property type="entry name" value="Myb_DNA-bind_6"/>
    <property type="match status" value="1"/>
</dbReference>
<accession>A0A163GQ24</accession>
<dbReference type="AlphaFoldDB" id="A0A163GQ24"/>
<dbReference type="PANTHER" id="PTHR41302:SF2">
    <property type="entry name" value="PRESPORE SPECIFIC TRANSCRIPTIONAL ACTIVATOR RSFA"/>
    <property type="match status" value="1"/>
</dbReference>
<evidence type="ECO:0000259" key="2">
    <source>
        <dbReference type="PROSITE" id="PS50090"/>
    </source>
</evidence>
<evidence type="ECO:0000256" key="1">
    <source>
        <dbReference type="SAM" id="Coils"/>
    </source>
</evidence>
<reference evidence="3" key="1">
    <citation type="journal article" date="2016" name="Genome Announc.">
        <title>Draft genomes of two strains of Paenibacillus glucanolyticus with capability to degrade lignocellulose.</title>
        <authorList>
            <person name="Mathews S.L."/>
            <person name="Pawlak J."/>
            <person name="Grunden A.M."/>
        </authorList>
    </citation>
    <scope>NUCLEOTIDE SEQUENCE [LARGE SCALE GENOMIC DNA]</scope>
    <source>
        <strain evidence="3">SLM1</strain>
    </source>
</reference>
<dbReference type="InterPro" id="IPR001005">
    <property type="entry name" value="SANT/Myb"/>
</dbReference>